<dbReference type="InParanoid" id="A0A1B7ND45"/>
<dbReference type="EMBL" id="KV448149">
    <property type="protein sequence ID" value="OAX42795.1"/>
    <property type="molecule type" value="Genomic_DNA"/>
</dbReference>
<proteinExistence type="predicted"/>
<protein>
    <submittedName>
        <fullName evidence="1">Uncharacterized protein</fullName>
    </submittedName>
</protein>
<evidence type="ECO:0000313" key="1">
    <source>
        <dbReference type="EMBL" id="OAX42795.1"/>
    </source>
</evidence>
<sequence>MLWIEQMLGPDIDGRHCSLINEALRGEQYSGEAQSGMFLLASVDHNPNDGHSNSEVCGSNVPEFHDLSSQPIANSCQTPTHRRAQIFFEAHRQLSTNRKAYNGSLSRPDTPVDTGWERMQLAWTNKFRSTNDRHGYDQTWEMEVFVQVHKYDTVSVASASMGRQGGLAFQKQSSRRIDKGPIAAYIVGLQSQQVVK</sequence>
<evidence type="ECO:0000313" key="2">
    <source>
        <dbReference type="Proteomes" id="UP000092154"/>
    </source>
</evidence>
<accession>A0A1B7ND45</accession>
<reference evidence="1 2" key="1">
    <citation type="submission" date="2016-06" db="EMBL/GenBank/DDBJ databases">
        <title>Comparative genomics of the ectomycorrhizal sister species Rhizopogon vinicolor and Rhizopogon vesiculosus (Basidiomycota: Boletales) reveals a divergence of the mating type B locus.</title>
        <authorList>
            <consortium name="DOE Joint Genome Institute"/>
            <person name="Mujic A.B."/>
            <person name="Kuo A."/>
            <person name="Tritt A."/>
            <person name="Lipzen A."/>
            <person name="Chen C."/>
            <person name="Johnson J."/>
            <person name="Sharma A."/>
            <person name="Barry K."/>
            <person name="Grigoriev I.V."/>
            <person name="Spatafora J.W."/>
        </authorList>
    </citation>
    <scope>NUCLEOTIDE SEQUENCE [LARGE SCALE GENOMIC DNA]</scope>
    <source>
        <strain evidence="1 2">AM-OR11-026</strain>
    </source>
</reference>
<name>A0A1B7ND45_9AGAM</name>
<dbReference type="Proteomes" id="UP000092154">
    <property type="component" value="Unassembled WGS sequence"/>
</dbReference>
<organism evidence="1 2">
    <name type="scientific">Rhizopogon vinicolor AM-OR11-026</name>
    <dbReference type="NCBI Taxonomy" id="1314800"/>
    <lineage>
        <taxon>Eukaryota</taxon>
        <taxon>Fungi</taxon>
        <taxon>Dikarya</taxon>
        <taxon>Basidiomycota</taxon>
        <taxon>Agaricomycotina</taxon>
        <taxon>Agaricomycetes</taxon>
        <taxon>Agaricomycetidae</taxon>
        <taxon>Boletales</taxon>
        <taxon>Suillineae</taxon>
        <taxon>Rhizopogonaceae</taxon>
        <taxon>Rhizopogon</taxon>
    </lineage>
</organism>
<gene>
    <name evidence="1" type="ORF">K503DRAFT_779659</name>
</gene>
<dbReference type="AlphaFoldDB" id="A0A1B7ND45"/>
<keyword evidence="2" id="KW-1185">Reference proteome</keyword>